<reference evidence="2" key="1">
    <citation type="submission" date="2023-06" db="EMBL/GenBank/DDBJ databases">
        <title>Genome-scale phylogeny and comparative genomics of the fungal order Sordariales.</title>
        <authorList>
            <consortium name="Lawrence Berkeley National Laboratory"/>
            <person name="Hensen N."/>
            <person name="Bonometti L."/>
            <person name="Westerberg I."/>
            <person name="Brannstrom I.O."/>
            <person name="Guillou S."/>
            <person name="Cros-Aarteil S."/>
            <person name="Calhoun S."/>
            <person name="Haridas S."/>
            <person name="Kuo A."/>
            <person name="Mondo S."/>
            <person name="Pangilinan J."/>
            <person name="Riley R."/>
            <person name="Labutti K."/>
            <person name="Andreopoulos B."/>
            <person name="Lipzen A."/>
            <person name="Chen C."/>
            <person name="Yanf M."/>
            <person name="Daum C."/>
            <person name="Ng V."/>
            <person name="Clum A."/>
            <person name="Steindorff A."/>
            <person name="Ohm R."/>
            <person name="Martin F."/>
            <person name="Silar P."/>
            <person name="Natvig D."/>
            <person name="Lalanne C."/>
            <person name="Gautier V."/>
            <person name="Ament-Velasquez S.L."/>
            <person name="Kruys A."/>
            <person name="Hutchinson M.I."/>
            <person name="Powell A.J."/>
            <person name="Barry K."/>
            <person name="Miller A.N."/>
            <person name="Grigoriev I.V."/>
            <person name="Debuchy R."/>
            <person name="Gladieux P."/>
            <person name="Thoren M.H."/>
            <person name="Johannesson H."/>
        </authorList>
    </citation>
    <scope>NUCLEOTIDE SEQUENCE</scope>
    <source>
        <strain evidence="2">CBS 307.81</strain>
    </source>
</reference>
<comment type="caution">
    <text evidence="2">The sequence shown here is derived from an EMBL/GenBank/DDBJ whole genome shotgun (WGS) entry which is preliminary data.</text>
</comment>
<feature type="region of interest" description="Disordered" evidence="1">
    <location>
        <begin position="1"/>
        <end position="20"/>
    </location>
</feature>
<dbReference type="EMBL" id="JAULSY010000086">
    <property type="protein sequence ID" value="KAK0666508.1"/>
    <property type="molecule type" value="Genomic_DNA"/>
</dbReference>
<gene>
    <name evidence="2" type="ORF">QBC41DRAFT_348689</name>
</gene>
<organism evidence="2 3">
    <name type="scientific">Cercophora samala</name>
    <dbReference type="NCBI Taxonomy" id="330535"/>
    <lineage>
        <taxon>Eukaryota</taxon>
        <taxon>Fungi</taxon>
        <taxon>Dikarya</taxon>
        <taxon>Ascomycota</taxon>
        <taxon>Pezizomycotina</taxon>
        <taxon>Sordariomycetes</taxon>
        <taxon>Sordariomycetidae</taxon>
        <taxon>Sordariales</taxon>
        <taxon>Lasiosphaeriaceae</taxon>
        <taxon>Cercophora</taxon>
    </lineage>
</organism>
<proteinExistence type="predicted"/>
<dbReference type="AlphaFoldDB" id="A0AA39Z917"/>
<accession>A0AA39Z917</accession>
<feature type="compositionally biased region" description="Basic and acidic residues" evidence="1">
    <location>
        <begin position="586"/>
        <end position="601"/>
    </location>
</feature>
<dbReference type="Proteomes" id="UP001174997">
    <property type="component" value="Unassembled WGS sequence"/>
</dbReference>
<feature type="compositionally biased region" description="Basic and acidic residues" evidence="1">
    <location>
        <begin position="685"/>
        <end position="695"/>
    </location>
</feature>
<feature type="compositionally biased region" description="Acidic residues" evidence="1">
    <location>
        <begin position="674"/>
        <end position="684"/>
    </location>
</feature>
<protein>
    <submittedName>
        <fullName evidence="2">Uncharacterized protein</fullName>
    </submittedName>
</protein>
<evidence type="ECO:0000313" key="2">
    <source>
        <dbReference type="EMBL" id="KAK0666508.1"/>
    </source>
</evidence>
<evidence type="ECO:0000313" key="3">
    <source>
        <dbReference type="Proteomes" id="UP001174997"/>
    </source>
</evidence>
<sequence>MSPTQPTQEKASEAGEEDDRPDHVFWDTFLHGALTPWRHRDYIRAAYMTLLLPDNKDRGLLEIASDFAANIYSFRQRSSRLHHQPESRTNTVFWLYQVKLAIELAQSSSRNETPSFVLVLASRPELLNRKLIDQYYSVYLQNLGYSQHYYVLPNLQPLEPPSKAPKSFFGFGNKTAPEPFEHERYLNMAFAMVQRYLREGETRRRSWFIEQGFDALRRQFIRMRAPVDARTFVFAERPVSDLEPFSETKAYFYVQLVHIALSKLTTGGHHDMVQKMRYQTFTRLFGIEPNVWKKHYSVKLWTSVKALGSFQPPDLKPLPDTIDGSFNKGNSLFLTALASGSLAASAGPPNGMKSKPWDDLFLKEGLEPELPLEEVIAFYRSILVEDAKSIDTTAPLSPSHLPTPAHFLKYIYTTLLTAGSMATIPTRAAHCLSTLFHHASPGLPPKPHLVFYLNYLLNFCTPGIEIAYPGVFPPSRPLSNRNSPPSDNIQGDPHWREKIQFRPITTTTVVDPKTKQKTTTHTRYHNCPCHNGEPLPYYIGPSACEYPINFPYEHPPQLHHGCECHKEEEIDQDMLAEIVAGMYAERDAADPRKGGSNRGRDSGLLSFADGKRKVPDKEKMFLDWLGRWPELGFVEFGVEKKGLIKLWEGREEGMIPLLREEDGNVPVTGVQVEDGGEEEDEEEDGKTLAGDKEVGDREEEDWEVLSQAGTLCER</sequence>
<name>A0AA39Z917_9PEZI</name>
<feature type="region of interest" description="Disordered" evidence="1">
    <location>
        <begin position="667"/>
        <end position="714"/>
    </location>
</feature>
<feature type="region of interest" description="Disordered" evidence="1">
    <location>
        <begin position="586"/>
        <end position="608"/>
    </location>
</feature>
<evidence type="ECO:0000256" key="1">
    <source>
        <dbReference type="SAM" id="MobiDB-lite"/>
    </source>
</evidence>
<keyword evidence="3" id="KW-1185">Reference proteome</keyword>